<dbReference type="EMBL" id="UZAK01032614">
    <property type="protein sequence ID" value="VDP29391.1"/>
    <property type="molecule type" value="Genomic_DNA"/>
</dbReference>
<dbReference type="GO" id="GO:0005634">
    <property type="term" value="C:nucleus"/>
    <property type="evidence" value="ECO:0007669"/>
    <property type="project" value="UniProtKB-SubCell"/>
</dbReference>
<dbReference type="InterPro" id="IPR009057">
    <property type="entry name" value="Homeodomain-like_sf"/>
</dbReference>
<keyword evidence="3 5" id="KW-0371">Homeobox</keyword>
<dbReference type="GO" id="GO:0000981">
    <property type="term" value="F:DNA-binding transcription factor activity, RNA polymerase II-specific"/>
    <property type="evidence" value="ECO:0007669"/>
    <property type="project" value="InterPro"/>
</dbReference>
<feature type="compositionally biased region" description="Basic residues" evidence="7">
    <location>
        <begin position="185"/>
        <end position="194"/>
    </location>
</feature>
<feature type="region of interest" description="Disordered" evidence="7">
    <location>
        <begin position="182"/>
        <end position="212"/>
    </location>
</feature>
<feature type="compositionally biased region" description="Acidic residues" evidence="7">
    <location>
        <begin position="113"/>
        <end position="130"/>
    </location>
</feature>
<dbReference type="AlphaFoldDB" id="A0A183JZH1"/>
<keyword evidence="4 5" id="KW-0539">Nucleus</keyword>
<dbReference type="CDD" id="cd00086">
    <property type="entry name" value="homeodomain"/>
    <property type="match status" value="1"/>
</dbReference>
<dbReference type="PRINTS" id="PR00024">
    <property type="entry name" value="HOMEOBOX"/>
</dbReference>
<dbReference type="PROSITE" id="PS50071">
    <property type="entry name" value="HOMEOBOX_2"/>
    <property type="match status" value="1"/>
</dbReference>
<dbReference type="InterPro" id="IPR020479">
    <property type="entry name" value="HD_metazoa"/>
</dbReference>
<evidence type="ECO:0000313" key="11">
    <source>
        <dbReference type="WBParaSite" id="SCUD_0000812901-mRNA-1"/>
    </source>
</evidence>
<feature type="region of interest" description="Disordered" evidence="7">
    <location>
        <begin position="41"/>
        <end position="61"/>
    </location>
</feature>
<evidence type="ECO:0000313" key="10">
    <source>
        <dbReference type="Proteomes" id="UP000279833"/>
    </source>
</evidence>
<dbReference type="PROSITE" id="PS00027">
    <property type="entry name" value="HOMEOBOX_1"/>
    <property type="match status" value="1"/>
</dbReference>
<evidence type="ECO:0000313" key="9">
    <source>
        <dbReference type="EMBL" id="VDP29391.1"/>
    </source>
</evidence>
<feature type="domain" description="Homeobox" evidence="8">
    <location>
        <begin position="207"/>
        <end position="267"/>
    </location>
</feature>
<proteinExistence type="predicted"/>
<evidence type="ECO:0000256" key="6">
    <source>
        <dbReference type="RuleBase" id="RU000682"/>
    </source>
</evidence>
<feature type="compositionally biased region" description="Basic and acidic residues" evidence="7">
    <location>
        <begin position="195"/>
        <end position="205"/>
    </location>
</feature>
<dbReference type="GO" id="GO:0003677">
    <property type="term" value="F:DNA binding"/>
    <property type="evidence" value="ECO:0007669"/>
    <property type="project" value="UniProtKB-UniRule"/>
</dbReference>
<dbReference type="STRING" id="6186.A0A183JZH1"/>
<dbReference type="PANTHER" id="PTHR24333">
    <property type="entry name" value="HOMEO BOX HB9 LIKE A-RELATED"/>
    <property type="match status" value="1"/>
</dbReference>
<dbReference type="WBParaSite" id="SCUD_0000812901-mRNA-1">
    <property type="protein sequence ID" value="SCUD_0000812901-mRNA-1"/>
    <property type="gene ID" value="SCUD_0000812901"/>
</dbReference>
<organism evidence="11">
    <name type="scientific">Schistosoma curassoni</name>
    <dbReference type="NCBI Taxonomy" id="6186"/>
    <lineage>
        <taxon>Eukaryota</taxon>
        <taxon>Metazoa</taxon>
        <taxon>Spiralia</taxon>
        <taxon>Lophotrochozoa</taxon>
        <taxon>Platyhelminthes</taxon>
        <taxon>Trematoda</taxon>
        <taxon>Digenea</taxon>
        <taxon>Strigeidida</taxon>
        <taxon>Schistosomatoidea</taxon>
        <taxon>Schistosomatidae</taxon>
        <taxon>Schistosoma</taxon>
    </lineage>
</organism>
<gene>
    <name evidence="9" type="ORF">SCUD_LOCUS8129</name>
</gene>
<protein>
    <submittedName>
        <fullName evidence="11">Homeobox domain-containing protein</fullName>
    </submittedName>
</protein>
<evidence type="ECO:0000256" key="4">
    <source>
        <dbReference type="ARBA" id="ARBA00023242"/>
    </source>
</evidence>
<evidence type="ECO:0000256" key="7">
    <source>
        <dbReference type="SAM" id="MobiDB-lite"/>
    </source>
</evidence>
<dbReference type="PANTHER" id="PTHR24333:SF5">
    <property type="entry name" value="VENT HOMEOBOX"/>
    <property type="match status" value="1"/>
</dbReference>
<reference evidence="11" key="1">
    <citation type="submission" date="2016-06" db="UniProtKB">
        <authorList>
            <consortium name="WormBaseParasite"/>
        </authorList>
    </citation>
    <scope>IDENTIFICATION</scope>
</reference>
<evidence type="ECO:0000256" key="5">
    <source>
        <dbReference type="PROSITE-ProRule" id="PRU00108"/>
    </source>
</evidence>
<comment type="subcellular location">
    <subcellularLocation>
        <location evidence="1 5 6">Nucleus</location>
    </subcellularLocation>
</comment>
<evidence type="ECO:0000256" key="2">
    <source>
        <dbReference type="ARBA" id="ARBA00023125"/>
    </source>
</evidence>
<dbReference type="SMART" id="SM00389">
    <property type="entry name" value="HOX"/>
    <property type="match status" value="1"/>
</dbReference>
<dbReference type="Pfam" id="PF00046">
    <property type="entry name" value="Homeodomain"/>
    <property type="match status" value="1"/>
</dbReference>
<evidence type="ECO:0000259" key="8">
    <source>
        <dbReference type="PROSITE" id="PS50071"/>
    </source>
</evidence>
<dbReference type="SUPFAM" id="SSF46689">
    <property type="entry name" value="Homeodomain-like"/>
    <property type="match status" value="1"/>
</dbReference>
<sequence length="522" mass="59814">MFPNLNQSQIDELDHNNSNDIHLLNSSSSVTLSFSSMSFTSSKSTPTSSSSSSSLSPSSVTSPTCLTVSSIHEIYQCFNEITTNSENTQFILSTINSPNSLNTNDENHKDNELQEDNSDDDNDDNDDEYSEMNSNGSLYSTHSIDPYHKLTFIKKKSIISSKFEHSNELHRSYHLHYHDHDHDHDRHHHHHHHHKEYDLNDEMNKSKKPRKSRTAFTDLQLNELEKMFDHQKYLSVQDRIELAERLHLTDTQVKTWYQNRRTKWKRQTAVGFELLAEAGNFVAVQRILQTNPYWAYHPAAQTILANMEAIMKKKTDFNITDELKQTNHNDSKMNYFKQMNHNEHININTTNISSSSTTTTTNTTTITTNTTYNHHSRLNDQDSLSFKSIEFNHQIPSSSSSSLLFQSNDLNHQLENYLIQYQNTLSSSSSSSSTITTPTTTLTNPAISTLSYCPIVNSSLIDTTKLLQLDLPMNSTISSFNIQPYTSMNLWSTFNTNDLLSITQNIPLFNNLLRHPCIITKD</sequence>
<dbReference type="Proteomes" id="UP000279833">
    <property type="component" value="Unassembled WGS sequence"/>
</dbReference>
<keyword evidence="2 5" id="KW-0238">DNA-binding</keyword>
<dbReference type="InterPro" id="IPR001356">
    <property type="entry name" value="HD"/>
</dbReference>
<dbReference type="Gene3D" id="1.10.10.60">
    <property type="entry name" value="Homeodomain-like"/>
    <property type="match status" value="1"/>
</dbReference>
<evidence type="ECO:0000256" key="1">
    <source>
        <dbReference type="ARBA" id="ARBA00004123"/>
    </source>
</evidence>
<name>A0A183JZH1_9TREM</name>
<feature type="region of interest" description="Disordered" evidence="7">
    <location>
        <begin position="96"/>
        <end position="140"/>
    </location>
</feature>
<evidence type="ECO:0000256" key="3">
    <source>
        <dbReference type="ARBA" id="ARBA00023155"/>
    </source>
</evidence>
<dbReference type="InterPro" id="IPR050848">
    <property type="entry name" value="Homeobox_TF"/>
</dbReference>
<dbReference type="InterPro" id="IPR017970">
    <property type="entry name" value="Homeobox_CS"/>
</dbReference>
<keyword evidence="10" id="KW-1185">Reference proteome</keyword>
<accession>A0A183JZH1</accession>
<reference evidence="9 10" key="2">
    <citation type="submission" date="2018-11" db="EMBL/GenBank/DDBJ databases">
        <authorList>
            <consortium name="Pathogen Informatics"/>
        </authorList>
    </citation>
    <scope>NUCLEOTIDE SEQUENCE [LARGE SCALE GENOMIC DNA]</scope>
    <source>
        <strain evidence="9">Dakar</strain>
        <strain evidence="10">Dakar, Senegal</strain>
    </source>
</reference>
<feature type="DNA-binding region" description="Homeobox" evidence="5">
    <location>
        <begin position="209"/>
        <end position="268"/>
    </location>
</feature>